<dbReference type="InterPro" id="IPR010264">
    <property type="entry name" value="Self-incomp_S1"/>
</dbReference>
<evidence type="ECO:0000256" key="7">
    <source>
        <dbReference type="SAM" id="Phobius"/>
    </source>
</evidence>
<dbReference type="ExpressionAtlas" id="A0A5S9Y2M3">
    <property type="expression patterns" value="baseline and differential"/>
</dbReference>
<comment type="subcellular location">
    <subcellularLocation>
        <location evidence="1 6">Secreted</location>
    </subcellularLocation>
</comment>
<comment type="similarity">
    <text evidence="2 6">Belongs to the plant self-incompatibility (S1) protein family.</text>
</comment>
<keyword evidence="4 6" id="KW-0964">Secreted</keyword>
<protein>
    <recommendedName>
        <fullName evidence="6">S-protein homolog</fullName>
    </recommendedName>
</protein>
<keyword evidence="7" id="KW-0812">Transmembrane</keyword>
<dbReference type="OrthoDB" id="1136020at2759"/>
<evidence type="ECO:0000256" key="1">
    <source>
        <dbReference type="ARBA" id="ARBA00004613"/>
    </source>
</evidence>
<evidence type="ECO:0000256" key="4">
    <source>
        <dbReference type="ARBA" id="ARBA00022525"/>
    </source>
</evidence>
<gene>
    <name evidence="8" type="ORF">C24_LOCUS21312</name>
</gene>
<dbReference type="GO" id="GO:0005576">
    <property type="term" value="C:extracellular region"/>
    <property type="evidence" value="ECO:0007669"/>
    <property type="project" value="UniProtKB-SubCell"/>
</dbReference>
<evidence type="ECO:0000313" key="9">
    <source>
        <dbReference type="Proteomes" id="UP000434276"/>
    </source>
</evidence>
<dbReference type="GO" id="GO:0060320">
    <property type="term" value="P:rejection of self pollen"/>
    <property type="evidence" value="ECO:0007669"/>
    <property type="project" value="UniProtKB-KW"/>
</dbReference>
<proteinExistence type="inferred from homology"/>
<accession>A0A5S9Y2M3</accession>
<keyword evidence="7" id="KW-1133">Transmembrane helix</keyword>
<dbReference type="PANTHER" id="PTHR31232:SF168">
    <property type="entry name" value="S-PROTEIN HOMOLOG 24-RELATED"/>
    <property type="match status" value="1"/>
</dbReference>
<dbReference type="EMBL" id="CACSHJ010000096">
    <property type="protein sequence ID" value="CAA0400951.1"/>
    <property type="molecule type" value="Genomic_DNA"/>
</dbReference>
<keyword evidence="5" id="KW-0732">Signal</keyword>
<evidence type="ECO:0000256" key="5">
    <source>
        <dbReference type="ARBA" id="ARBA00022729"/>
    </source>
</evidence>
<keyword evidence="7" id="KW-0472">Membrane</keyword>
<evidence type="ECO:0000256" key="6">
    <source>
        <dbReference type="RuleBase" id="RU367044"/>
    </source>
</evidence>
<evidence type="ECO:0000313" key="8">
    <source>
        <dbReference type="EMBL" id="CAA0400951.1"/>
    </source>
</evidence>
<organism evidence="8 9">
    <name type="scientific">Arabidopsis thaliana</name>
    <name type="common">Mouse-ear cress</name>
    <dbReference type="NCBI Taxonomy" id="3702"/>
    <lineage>
        <taxon>Eukaryota</taxon>
        <taxon>Viridiplantae</taxon>
        <taxon>Streptophyta</taxon>
        <taxon>Embryophyta</taxon>
        <taxon>Tracheophyta</taxon>
        <taxon>Spermatophyta</taxon>
        <taxon>Magnoliopsida</taxon>
        <taxon>eudicotyledons</taxon>
        <taxon>Gunneridae</taxon>
        <taxon>Pentapetalae</taxon>
        <taxon>rosids</taxon>
        <taxon>malvids</taxon>
        <taxon>Brassicales</taxon>
        <taxon>Brassicaceae</taxon>
        <taxon>Camelineae</taxon>
        <taxon>Arabidopsis</taxon>
    </lineage>
</organism>
<dbReference type="PANTHER" id="PTHR31232">
    <property type="match status" value="1"/>
</dbReference>
<dbReference type="Pfam" id="PF05938">
    <property type="entry name" value="Self-incomp_S1"/>
    <property type="match status" value="1"/>
</dbReference>
<evidence type="ECO:0000256" key="3">
    <source>
        <dbReference type="ARBA" id="ARBA00022471"/>
    </source>
</evidence>
<evidence type="ECO:0000256" key="2">
    <source>
        <dbReference type="ARBA" id="ARBA00005581"/>
    </source>
</evidence>
<feature type="transmembrane region" description="Helical" evidence="7">
    <location>
        <begin position="12"/>
        <end position="33"/>
    </location>
</feature>
<name>A0A5S9Y2M3_ARATH</name>
<dbReference type="AlphaFoldDB" id="A0A5S9Y2M3"/>
<dbReference type="Proteomes" id="UP000434276">
    <property type="component" value="Unassembled WGS sequence"/>
</dbReference>
<reference evidence="8 9" key="1">
    <citation type="submission" date="2019-12" db="EMBL/GenBank/DDBJ databases">
        <authorList>
            <person name="Jiao W.-B."/>
            <person name="Schneeberger K."/>
        </authorList>
    </citation>
    <scope>NUCLEOTIDE SEQUENCE [LARGE SCALE GENOMIC DNA]</scope>
    <source>
        <strain evidence="9">cv. C24</strain>
    </source>
</reference>
<sequence>MINSSSKKNLISTFFSMFTICIVMIFVTCYETFQQDGEPFPIRGPLTRITVKNNNDYLLGIHCKSKDDDLGFYILKEGELYGWKFHVNFQNSTLYFCGFSQGQDNKGVFDIYRAERDFYRCRNCTWDAKKDGLYGYSNLPQTVTWFFKWLK</sequence>
<keyword evidence="3 6" id="KW-0713">Self-incompatibility</keyword>